<evidence type="ECO:0000313" key="2">
    <source>
        <dbReference type="Proteomes" id="UP001157502"/>
    </source>
</evidence>
<evidence type="ECO:0000313" key="1">
    <source>
        <dbReference type="EMBL" id="KAJ8005766.1"/>
    </source>
</evidence>
<keyword evidence="2" id="KW-1185">Reference proteome</keyword>
<sequence>MGFQIQGMELFAMGVVFIMFVAVLKGFGILEPMSSFEGLKGTKVMSCSAESDPSDHSRIAARSPSHGSPPSKVVNVGEIGVRLGRLIWEASAAGEW</sequence>
<accession>A0ACC2GQM9</accession>
<dbReference type="EMBL" id="CM055737">
    <property type="protein sequence ID" value="KAJ8005766.1"/>
    <property type="molecule type" value="Genomic_DNA"/>
</dbReference>
<protein>
    <submittedName>
        <fullName evidence="1">Uncharacterized protein</fullName>
    </submittedName>
</protein>
<name>A0ACC2GQM9_DALPE</name>
<comment type="caution">
    <text evidence="1">The sequence shown here is derived from an EMBL/GenBank/DDBJ whole genome shotgun (WGS) entry which is preliminary data.</text>
</comment>
<proteinExistence type="predicted"/>
<gene>
    <name evidence="1" type="ORF">DPEC_G00121300</name>
</gene>
<reference evidence="1" key="1">
    <citation type="submission" date="2021-05" db="EMBL/GenBank/DDBJ databases">
        <authorList>
            <person name="Pan Q."/>
            <person name="Jouanno E."/>
            <person name="Zahm M."/>
            <person name="Klopp C."/>
            <person name="Cabau C."/>
            <person name="Louis A."/>
            <person name="Berthelot C."/>
            <person name="Parey E."/>
            <person name="Roest Crollius H."/>
            <person name="Montfort J."/>
            <person name="Robinson-Rechavi M."/>
            <person name="Bouchez O."/>
            <person name="Lampietro C."/>
            <person name="Lopez Roques C."/>
            <person name="Donnadieu C."/>
            <person name="Postlethwait J."/>
            <person name="Bobe J."/>
            <person name="Dillon D."/>
            <person name="Chandos A."/>
            <person name="von Hippel F."/>
            <person name="Guiguen Y."/>
        </authorList>
    </citation>
    <scope>NUCLEOTIDE SEQUENCE</scope>
    <source>
        <strain evidence="1">YG-Jan2019</strain>
    </source>
</reference>
<dbReference type="Proteomes" id="UP001157502">
    <property type="component" value="Chromosome 10"/>
</dbReference>
<organism evidence="1 2">
    <name type="scientific">Dallia pectoralis</name>
    <name type="common">Alaska blackfish</name>
    <dbReference type="NCBI Taxonomy" id="75939"/>
    <lineage>
        <taxon>Eukaryota</taxon>
        <taxon>Metazoa</taxon>
        <taxon>Chordata</taxon>
        <taxon>Craniata</taxon>
        <taxon>Vertebrata</taxon>
        <taxon>Euteleostomi</taxon>
        <taxon>Actinopterygii</taxon>
        <taxon>Neopterygii</taxon>
        <taxon>Teleostei</taxon>
        <taxon>Protacanthopterygii</taxon>
        <taxon>Esociformes</taxon>
        <taxon>Umbridae</taxon>
        <taxon>Dallia</taxon>
    </lineage>
</organism>